<feature type="compositionally biased region" description="Gly residues" evidence="1">
    <location>
        <begin position="242"/>
        <end position="254"/>
    </location>
</feature>
<dbReference type="GeneID" id="33554441"/>
<name>A0A1Y1USV7_9TREE</name>
<evidence type="ECO:0000256" key="1">
    <source>
        <dbReference type="SAM" id="MobiDB-lite"/>
    </source>
</evidence>
<dbReference type="RefSeq" id="XP_021874778.1">
    <property type="nucleotide sequence ID" value="XM_022012633.1"/>
</dbReference>
<dbReference type="EMBL" id="NBSH01000001">
    <property type="protein sequence ID" value="ORX41099.1"/>
    <property type="molecule type" value="Genomic_DNA"/>
</dbReference>
<dbReference type="InParanoid" id="A0A1Y1USV7"/>
<feature type="region of interest" description="Disordered" evidence="1">
    <location>
        <begin position="205"/>
        <end position="279"/>
    </location>
</feature>
<keyword evidence="3" id="KW-1185">Reference proteome</keyword>
<feature type="compositionally biased region" description="Low complexity" evidence="1">
    <location>
        <begin position="74"/>
        <end position="88"/>
    </location>
</feature>
<gene>
    <name evidence="2" type="ORF">BD324DRAFT_38157</name>
</gene>
<feature type="compositionally biased region" description="Low complexity" evidence="1">
    <location>
        <begin position="206"/>
        <end position="220"/>
    </location>
</feature>
<dbReference type="STRING" id="4999.A0A1Y1USV7"/>
<comment type="caution">
    <text evidence="2">The sequence shown here is derived from an EMBL/GenBank/DDBJ whole genome shotgun (WGS) entry which is preliminary data.</text>
</comment>
<dbReference type="AlphaFoldDB" id="A0A1Y1USV7"/>
<organism evidence="2 3">
    <name type="scientific">Kockovaella imperatae</name>
    <dbReference type="NCBI Taxonomy" id="4999"/>
    <lineage>
        <taxon>Eukaryota</taxon>
        <taxon>Fungi</taxon>
        <taxon>Dikarya</taxon>
        <taxon>Basidiomycota</taxon>
        <taxon>Agaricomycotina</taxon>
        <taxon>Tremellomycetes</taxon>
        <taxon>Tremellales</taxon>
        <taxon>Cuniculitremaceae</taxon>
        <taxon>Kockovaella</taxon>
    </lineage>
</organism>
<feature type="region of interest" description="Disordered" evidence="1">
    <location>
        <begin position="1"/>
        <end position="146"/>
    </location>
</feature>
<feature type="compositionally biased region" description="Low complexity" evidence="1">
    <location>
        <begin position="97"/>
        <end position="107"/>
    </location>
</feature>
<evidence type="ECO:0000313" key="3">
    <source>
        <dbReference type="Proteomes" id="UP000193218"/>
    </source>
</evidence>
<accession>A0A1Y1USV7</accession>
<evidence type="ECO:0000313" key="2">
    <source>
        <dbReference type="EMBL" id="ORX41099.1"/>
    </source>
</evidence>
<sequence length="279" mass="27422">MSSPPSLEKLKISENTAPAIPSTLPGSSQRPPSPSPTPGTETADPLDQASNSDGKRPEDTPPYTPAAEIPPIDSSSQSSSTSAAETTTPISNGLLKSSAAPTSVPAPSFRPPPASAGSSASPRPGIPRGGMTGPMGMRAAMGRGGSTMQARIPASLQAKMDAVVASRAQAPPQALPGGPNPNATSMSALLRSQALGGGKNPVGPNAGPLGLAARRAAGGPSFRPSLGAMGAPTRGLGRSPAGPGGVAGRRGPPGGLTLSGMKGGPEKSDSKFSDFGQIM</sequence>
<reference evidence="2 3" key="1">
    <citation type="submission" date="2017-03" db="EMBL/GenBank/DDBJ databases">
        <title>Widespread Adenine N6-methylation of Active Genes in Fungi.</title>
        <authorList>
            <consortium name="DOE Joint Genome Institute"/>
            <person name="Mondo S.J."/>
            <person name="Dannebaum R.O."/>
            <person name="Kuo R.C."/>
            <person name="Louie K.B."/>
            <person name="Bewick A.J."/>
            <person name="Labutti K."/>
            <person name="Haridas S."/>
            <person name="Kuo A."/>
            <person name="Salamov A."/>
            <person name="Ahrendt S.R."/>
            <person name="Lau R."/>
            <person name="Bowen B.P."/>
            <person name="Lipzen A."/>
            <person name="Sullivan W."/>
            <person name="Andreopoulos W.B."/>
            <person name="Clum A."/>
            <person name="Lindquist E."/>
            <person name="Daum C."/>
            <person name="Northen T.R."/>
            <person name="Ramamoorthy G."/>
            <person name="Schmitz R.J."/>
            <person name="Gryganskyi A."/>
            <person name="Culley D."/>
            <person name="Magnuson J."/>
            <person name="James T.Y."/>
            <person name="O'Malley M.A."/>
            <person name="Stajich J.E."/>
            <person name="Spatafora J.W."/>
            <person name="Visel A."/>
            <person name="Grigoriev I.V."/>
        </authorList>
    </citation>
    <scope>NUCLEOTIDE SEQUENCE [LARGE SCALE GENOMIC DNA]</scope>
    <source>
        <strain evidence="2 3">NRRL Y-17943</strain>
    </source>
</reference>
<dbReference type="Proteomes" id="UP000193218">
    <property type="component" value="Unassembled WGS sequence"/>
</dbReference>
<proteinExistence type="predicted"/>
<protein>
    <submittedName>
        <fullName evidence="2">Uncharacterized protein</fullName>
    </submittedName>
</protein>